<dbReference type="PANTHER" id="PTHR44259">
    <property type="entry name" value="OS07G0183000 PROTEIN-RELATED"/>
    <property type="match status" value="1"/>
</dbReference>
<organism evidence="2 3">
    <name type="scientific">Rhynchospora pubera</name>
    <dbReference type="NCBI Taxonomy" id="906938"/>
    <lineage>
        <taxon>Eukaryota</taxon>
        <taxon>Viridiplantae</taxon>
        <taxon>Streptophyta</taxon>
        <taxon>Embryophyta</taxon>
        <taxon>Tracheophyta</taxon>
        <taxon>Spermatophyta</taxon>
        <taxon>Magnoliopsida</taxon>
        <taxon>Liliopsida</taxon>
        <taxon>Poales</taxon>
        <taxon>Cyperaceae</taxon>
        <taxon>Cyperoideae</taxon>
        <taxon>Rhynchosporeae</taxon>
        <taxon>Rhynchospora</taxon>
    </lineage>
</organism>
<dbReference type="Proteomes" id="UP001140206">
    <property type="component" value="Chromosome 3"/>
</dbReference>
<sequence length="385" mass="44877">MEGAPSRHPDWAYLPQLVLHWISEKLKSVTDFVIFRAVCSSWRSAPLPKPRHLPPQLPWLMIAHKQNADKNDDGMRFFYDLWKGKMHMLYLPEIIDKGCCATHRGWLLVIATEGREVFLLNPLTRVRTYLPPFTTPVRYLGEEWHAPLHDTPFQFCPSHEFRYSKVILSSDLTNPDCLITVFLLRQVIFCYRVGDLCWTMVNNPLKNDVVADVTYYNGRFYLLYDEGCEEDMVIIDSEKPDKRIPYKCELKLENMIRHLLEGQSGVYSVGMKLLFEEGEGKYELYRFQEQLRKLEHITDTSDTTIFNTYNFHFLAVCSDDWDCLGGGSMYKVMYIPALKGGGFHYRIWSSKLADGKLEQEWDLDEGPLVLAGPNEVFMWFQPSLV</sequence>
<dbReference type="InterPro" id="IPR050942">
    <property type="entry name" value="F-box_BR-signaling"/>
</dbReference>
<protein>
    <submittedName>
        <fullName evidence="2">F-box family protein</fullName>
    </submittedName>
</protein>
<feature type="domain" description="KIB1-4 beta-propeller" evidence="1">
    <location>
        <begin position="78"/>
        <end position="316"/>
    </location>
</feature>
<keyword evidence="3" id="KW-1185">Reference proteome</keyword>
<dbReference type="AlphaFoldDB" id="A0AAV8E4N6"/>
<proteinExistence type="predicted"/>
<evidence type="ECO:0000313" key="3">
    <source>
        <dbReference type="Proteomes" id="UP001140206"/>
    </source>
</evidence>
<dbReference type="InterPro" id="IPR005174">
    <property type="entry name" value="KIB1-4_b-propeller"/>
</dbReference>
<gene>
    <name evidence="2" type="ORF">LUZ62_057615</name>
</gene>
<dbReference type="EMBL" id="JAMFTS010000003">
    <property type="protein sequence ID" value="KAJ4773358.1"/>
    <property type="molecule type" value="Genomic_DNA"/>
</dbReference>
<evidence type="ECO:0000313" key="2">
    <source>
        <dbReference type="EMBL" id="KAJ4773358.1"/>
    </source>
</evidence>
<evidence type="ECO:0000259" key="1">
    <source>
        <dbReference type="Pfam" id="PF03478"/>
    </source>
</evidence>
<comment type="caution">
    <text evidence="2">The sequence shown here is derived from an EMBL/GenBank/DDBJ whole genome shotgun (WGS) entry which is preliminary data.</text>
</comment>
<name>A0AAV8E4N6_9POAL</name>
<dbReference type="Pfam" id="PF03478">
    <property type="entry name" value="Beta-prop_KIB1-4"/>
    <property type="match status" value="1"/>
</dbReference>
<accession>A0AAV8E4N6</accession>
<reference evidence="2" key="1">
    <citation type="submission" date="2022-08" db="EMBL/GenBank/DDBJ databases">
        <authorList>
            <person name="Marques A."/>
        </authorList>
    </citation>
    <scope>NUCLEOTIDE SEQUENCE</scope>
    <source>
        <strain evidence="2">RhyPub2mFocal</strain>
        <tissue evidence="2">Leaves</tissue>
    </source>
</reference>